<gene>
    <name evidence="3" type="ORF">A2V92_05000</name>
</gene>
<dbReference type="PROSITE" id="PS51746">
    <property type="entry name" value="PPM_2"/>
    <property type="match status" value="1"/>
</dbReference>
<dbReference type="InterPro" id="IPR001932">
    <property type="entry name" value="PPM-type_phosphatase-like_dom"/>
</dbReference>
<evidence type="ECO:0000313" key="3">
    <source>
        <dbReference type="EMBL" id="OGI44111.1"/>
    </source>
</evidence>
<dbReference type="GO" id="GO:0004722">
    <property type="term" value="F:protein serine/threonine phosphatase activity"/>
    <property type="evidence" value="ECO:0007669"/>
    <property type="project" value="InterPro"/>
</dbReference>
<dbReference type="CDD" id="cd00143">
    <property type="entry name" value="PP2Cc"/>
    <property type="match status" value="1"/>
</dbReference>
<name>A0A1F6TG66_9PROT</name>
<feature type="domain" description="PPM-type phosphatase" evidence="2">
    <location>
        <begin position="4"/>
        <end position="243"/>
    </location>
</feature>
<protein>
    <recommendedName>
        <fullName evidence="2">PPM-type phosphatase domain-containing protein</fullName>
    </recommendedName>
</protein>
<dbReference type="Pfam" id="PF13672">
    <property type="entry name" value="PP2C_2"/>
    <property type="match status" value="1"/>
</dbReference>
<dbReference type="InterPro" id="IPR036457">
    <property type="entry name" value="PPM-type-like_dom_sf"/>
</dbReference>
<dbReference type="Proteomes" id="UP000179344">
    <property type="component" value="Unassembled WGS sequence"/>
</dbReference>
<proteinExistence type="predicted"/>
<evidence type="ECO:0000313" key="4">
    <source>
        <dbReference type="Proteomes" id="UP000179344"/>
    </source>
</evidence>
<comment type="caution">
    <text evidence="3">The sequence shown here is derived from an EMBL/GenBank/DDBJ whole genome shotgun (WGS) entry which is preliminary data.</text>
</comment>
<dbReference type="PANTHER" id="PTHR13832:SF827">
    <property type="entry name" value="PROTEIN PHOSPHATASE 1L"/>
    <property type="match status" value="1"/>
</dbReference>
<dbReference type="SUPFAM" id="SSF81606">
    <property type="entry name" value="PP2C-like"/>
    <property type="match status" value="1"/>
</dbReference>
<dbReference type="EMBL" id="MFST01000083">
    <property type="protein sequence ID" value="OGI44111.1"/>
    <property type="molecule type" value="Genomic_DNA"/>
</dbReference>
<dbReference type="AlphaFoldDB" id="A0A1F6TG66"/>
<evidence type="ECO:0000259" key="2">
    <source>
        <dbReference type="PROSITE" id="PS51746"/>
    </source>
</evidence>
<reference evidence="3 4" key="1">
    <citation type="journal article" date="2016" name="Nat. Commun.">
        <title>Thousands of microbial genomes shed light on interconnected biogeochemical processes in an aquifer system.</title>
        <authorList>
            <person name="Anantharaman K."/>
            <person name="Brown C.T."/>
            <person name="Hug L.A."/>
            <person name="Sharon I."/>
            <person name="Castelle C.J."/>
            <person name="Probst A.J."/>
            <person name="Thomas B.C."/>
            <person name="Singh A."/>
            <person name="Wilkins M.J."/>
            <person name="Karaoz U."/>
            <person name="Brodie E.L."/>
            <person name="Williams K.H."/>
            <person name="Hubbard S.S."/>
            <person name="Banfield J.F."/>
        </authorList>
    </citation>
    <scope>NUCLEOTIDE SEQUENCE [LARGE SCALE GENOMIC DNA]</scope>
</reference>
<evidence type="ECO:0000256" key="1">
    <source>
        <dbReference type="SAM" id="MobiDB-lite"/>
    </source>
</evidence>
<dbReference type="Gene3D" id="3.60.40.10">
    <property type="entry name" value="PPM-type phosphatase domain"/>
    <property type="match status" value="1"/>
</dbReference>
<dbReference type="SMART" id="SM00332">
    <property type="entry name" value="PP2Cc"/>
    <property type="match status" value="1"/>
</dbReference>
<feature type="region of interest" description="Disordered" evidence="1">
    <location>
        <begin position="249"/>
        <end position="294"/>
    </location>
</feature>
<accession>A0A1F6TG66</accession>
<dbReference type="InterPro" id="IPR015655">
    <property type="entry name" value="PP2C"/>
</dbReference>
<dbReference type="PANTHER" id="PTHR13832">
    <property type="entry name" value="PROTEIN PHOSPHATASE 2C"/>
    <property type="match status" value="1"/>
</dbReference>
<organism evidence="3 4">
    <name type="scientific">Candidatus Muproteobacteria bacterium RBG_16_65_31</name>
    <dbReference type="NCBI Taxonomy" id="1817759"/>
    <lineage>
        <taxon>Bacteria</taxon>
        <taxon>Pseudomonadati</taxon>
        <taxon>Pseudomonadota</taxon>
        <taxon>Candidatus Muproteobacteria</taxon>
    </lineage>
</organism>
<sequence>MKYQVAQYSLRGGRPANEDRVGVAERDNAALMILADGLGGHSGGALAAEALVQTLLHAFQSVRQTVITNPSAFLALGIVQAHKAIVRLGRSHNPPLEPRTTCVACLVQNGYAYWAHVGDSRLYHFRNGRVIERTQDHSAIEQLRHDGVISEEEMAEHPQKGRLLKCVGGPHEPSISLGRETLLNRGDVLLLCSDGLWEALPPEELGRYLRRDSLEEDIEEMLHAAETRMGRGCDNVSAVGLRWEDQVSASPPLQGDAPAQVDQQTLREGAARGTVLKQRGKKKPRADKERHETLDSGIKELEEYLKRFEPK</sequence>
<dbReference type="SMART" id="SM00331">
    <property type="entry name" value="PP2C_SIG"/>
    <property type="match status" value="1"/>
</dbReference>